<feature type="transmembrane region" description="Helical" evidence="1">
    <location>
        <begin position="88"/>
        <end position="108"/>
    </location>
</feature>
<feature type="transmembrane region" description="Helical" evidence="1">
    <location>
        <begin position="64"/>
        <end position="81"/>
    </location>
</feature>
<feature type="transmembrane region" description="Helical" evidence="1">
    <location>
        <begin position="18"/>
        <end position="37"/>
    </location>
</feature>
<keyword evidence="1" id="KW-1133">Transmembrane helix</keyword>
<reference evidence="2 3" key="1">
    <citation type="submission" date="2023-05" db="EMBL/GenBank/DDBJ databases">
        <title>Actinoplanes sp. NEAU-A12 genome sequencing.</title>
        <authorList>
            <person name="Wang Z.-S."/>
        </authorList>
    </citation>
    <scope>NUCLEOTIDE SEQUENCE [LARGE SCALE GENOMIC DNA]</scope>
    <source>
        <strain evidence="2 3">NEAU-A12</strain>
    </source>
</reference>
<gene>
    <name evidence="2" type="ORF">QLQ12_17475</name>
</gene>
<evidence type="ECO:0000256" key="1">
    <source>
        <dbReference type="SAM" id="Phobius"/>
    </source>
</evidence>
<evidence type="ECO:0000313" key="3">
    <source>
        <dbReference type="Proteomes" id="UP001241758"/>
    </source>
</evidence>
<protein>
    <submittedName>
        <fullName evidence="2">DoxX family protein</fullName>
    </submittedName>
</protein>
<keyword evidence="1" id="KW-0812">Transmembrane</keyword>
<sequence length="153" mass="16256">MTNPDIPISRAASRHGPLAIRLSLGIVLFWFGVLKFVPGLSPAESLMIRTVEALTFGVLVGDTARLFVAAVETLIGVALLTGRMPHTALAALALQMAGTFAPLLLFPGEMWRHPFVPSLEGQYIVKNIVLVSAAFALAATVLTRLPEGVPVES</sequence>
<dbReference type="Proteomes" id="UP001241758">
    <property type="component" value="Unassembled WGS sequence"/>
</dbReference>
<proteinExistence type="predicted"/>
<organism evidence="2 3">
    <name type="scientific">Actinoplanes sandaracinus</name>
    <dbReference type="NCBI Taxonomy" id="3045177"/>
    <lineage>
        <taxon>Bacteria</taxon>
        <taxon>Bacillati</taxon>
        <taxon>Actinomycetota</taxon>
        <taxon>Actinomycetes</taxon>
        <taxon>Micromonosporales</taxon>
        <taxon>Micromonosporaceae</taxon>
        <taxon>Actinoplanes</taxon>
    </lineage>
</organism>
<keyword evidence="3" id="KW-1185">Reference proteome</keyword>
<comment type="caution">
    <text evidence="2">The sequence shown here is derived from an EMBL/GenBank/DDBJ whole genome shotgun (WGS) entry which is preliminary data.</text>
</comment>
<dbReference type="RefSeq" id="WP_282761149.1">
    <property type="nucleotide sequence ID" value="NZ_JASCTH010000010.1"/>
</dbReference>
<keyword evidence="1" id="KW-0472">Membrane</keyword>
<dbReference type="EMBL" id="JASCTH010000010">
    <property type="protein sequence ID" value="MDI6100401.1"/>
    <property type="molecule type" value="Genomic_DNA"/>
</dbReference>
<name>A0ABT6WKZ9_9ACTN</name>
<evidence type="ECO:0000313" key="2">
    <source>
        <dbReference type="EMBL" id="MDI6100401.1"/>
    </source>
</evidence>
<feature type="transmembrane region" description="Helical" evidence="1">
    <location>
        <begin position="128"/>
        <end position="145"/>
    </location>
</feature>
<accession>A0ABT6WKZ9</accession>